<dbReference type="GO" id="GO:0005886">
    <property type="term" value="C:plasma membrane"/>
    <property type="evidence" value="ECO:0007669"/>
    <property type="project" value="TreeGrafter"/>
</dbReference>
<accession>A0A0U5GG14</accession>
<evidence type="ECO:0000256" key="4">
    <source>
        <dbReference type="ARBA" id="ARBA00022989"/>
    </source>
</evidence>
<keyword evidence="4 7" id="KW-1133">Transmembrane helix</keyword>
<keyword evidence="10" id="KW-1185">Reference proteome</keyword>
<dbReference type="GO" id="GO:0022857">
    <property type="term" value="F:transmembrane transporter activity"/>
    <property type="evidence" value="ECO:0007669"/>
    <property type="project" value="InterPro"/>
</dbReference>
<dbReference type="PANTHER" id="PTHR23501:SF109">
    <property type="entry name" value="MAJOR FACILITATOR SUPERFAMILY (MFS) PROFILE DOMAIN-CONTAINING PROTEIN-RELATED"/>
    <property type="match status" value="1"/>
</dbReference>
<feature type="transmembrane region" description="Helical" evidence="7">
    <location>
        <begin position="387"/>
        <end position="405"/>
    </location>
</feature>
<feature type="transmembrane region" description="Helical" evidence="7">
    <location>
        <begin position="174"/>
        <end position="196"/>
    </location>
</feature>
<dbReference type="CDD" id="cd06179">
    <property type="entry name" value="MFS_TRI12_like"/>
    <property type="match status" value="1"/>
</dbReference>
<dbReference type="Proteomes" id="UP000054771">
    <property type="component" value="Unassembled WGS sequence"/>
</dbReference>
<dbReference type="Gene3D" id="1.20.1250.20">
    <property type="entry name" value="MFS general substrate transporter like domains"/>
    <property type="match status" value="1"/>
</dbReference>
<dbReference type="InterPro" id="IPR053791">
    <property type="entry name" value="MFS_Tri12-like"/>
</dbReference>
<dbReference type="SUPFAM" id="SSF103473">
    <property type="entry name" value="MFS general substrate transporter"/>
    <property type="match status" value="1"/>
</dbReference>
<evidence type="ECO:0000256" key="1">
    <source>
        <dbReference type="ARBA" id="ARBA00004141"/>
    </source>
</evidence>
<feature type="transmembrane region" description="Helical" evidence="7">
    <location>
        <begin position="208"/>
        <end position="227"/>
    </location>
</feature>
<feature type="transmembrane region" description="Helical" evidence="7">
    <location>
        <begin position="248"/>
        <end position="270"/>
    </location>
</feature>
<dbReference type="EMBL" id="CDMC01000015">
    <property type="protein sequence ID" value="CEL09758.1"/>
    <property type="molecule type" value="Genomic_DNA"/>
</dbReference>
<feature type="transmembrane region" description="Helical" evidence="7">
    <location>
        <begin position="117"/>
        <end position="135"/>
    </location>
</feature>
<dbReference type="PANTHER" id="PTHR23501">
    <property type="entry name" value="MAJOR FACILITATOR SUPERFAMILY"/>
    <property type="match status" value="1"/>
</dbReference>
<organism evidence="9 10">
    <name type="scientific">Aspergillus calidoustus</name>
    <dbReference type="NCBI Taxonomy" id="454130"/>
    <lineage>
        <taxon>Eukaryota</taxon>
        <taxon>Fungi</taxon>
        <taxon>Dikarya</taxon>
        <taxon>Ascomycota</taxon>
        <taxon>Pezizomycotina</taxon>
        <taxon>Eurotiomycetes</taxon>
        <taxon>Eurotiomycetidae</taxon>
        <taxon>Eurotiales</taxon>
        <taxon>Aspergillaceae</taxon>
        <taxon>Aspergillus</taxon>
        <taxon>Aspergillus subgen. Nidulantes</taxon>
    </lineage>
</organism>
<dbReference type="Pfam" id="PF06609">
    <property type="entry name" value="TRI12"/>
    <property type="match status" value="2"/>
</dbReference>
<dbReference type="PROSITE" id="PS50850">
    <property type="entry name" value="MFS"/>
    <property type="match status" value="1"/>
</dbReference>
<dbReference type="PROSITE" id="PS00216">
    <property type="entry name" value="SUGAR_TRANSPORT_1"/>
    <property type="match status" value="1"/>
</dbReference>
<evidence type="ECO:0000256" key="7">
    <source>
        <dbReference type="SAM" id="Phobius"/>
    </source>
</evidence>
<feature type="transmembrane region" description="Helical" evidence="7">
    <location>
        <begin position="411"/>
        <end position="430"/>
    </location>
</feature>
<dbReference type="AlphaFoldDB" id="A0A0U5GG14"/>
<protein>
    <submittedName>
        <fullName evidence="9">Putative Trichothecene efflux pump</fullName>
    </submittedName>
</protein>
<feature type="transmembrane region" description="Helical" evidence="7">
    <location>
        <begin position="319"/>
        <end position="340"/>
    </location>
</feature>
<evidence type="ECO:0000256" key="6">
    <source>
        <dbReference type="SAM" id="MobiDB-lite"/>
    </source>
</evidence>
<evidence type="ECO:0000256" key="3">
    <source>
        <dbReference type="ARBA" id="ARBA00022692"/>
    </source>
</evidence>
<feature type="transmembrane region" description="Helical" evidence="7">
    <location>
        <begin position="47"/>
        <end position="67"/>
    </location>
</feature>
<feature type="transmembrane region" description="Helical" evidence="7">
    <location>
        <begin position="276"/>
        <end position="298"/>
    </location>
</feature>
<dbReference type="InterPro" id="IPR010573">
    <property type="entry name" value="MFS_Str1/Tri12-like"/>
</dbReference>
<feature type="domain" description="Major facilitator superfamily (MFS) profile" evidence="8">
    <location>
        <begin position="52"/>
        <end position="591"/>
    </location>
</feature>
<feature type="transmembrane region" description="Helical" evidence="7">
    <location>
        <begin position="360"/>
        <end position="380"/>
    </location>
</feature>
<proteinExistence type="predicted"/>
<sequence length="631" mass="67152">MAQVEAGASNAHGPRPVVHTDGTVDYIDADAIGGEMQDMPKGYFRSLPFLGTVVAQCLGSIVAYMGWVLPANTLTLINAELGNSPNINWVATVWTLSSCVGFLLIGRLSDIFGRKWIVQGSMVLSIIGCIMGARATYVEMLIGANVFNGIAAAGQLSFGIILGELVPNKYRGVIVTIVFMSSLPFAVFGPVIARLLIQNTEQGWRWSYYIGLILAVIATGLYHFLYHPPKYAQLHVGGQTKWQMFKELDFVGIFLFVAGCVLFLIGLSWGGTTYPWVSAPTLCTILLGLVTIAAFILYEGFICKTRPFMPPRLFKHAGFVAIVVNAAVASMVYYSFTVLWPTIISSIYTTDSIQVGLQSSVVGGGILLGQIMGGMALGFLPGVKYQCIIASCLAISFITPLSALGPDTWEMTIALGVLGCIGLFNTSLLFSSIERGLAGLDWSDNYLAVGYIENITFPGVTLVVEPQDIGLATGVLGSLRALGGAIAQAVYVSVLDNELQKNIPAYVGPAATSAGLPESSLTALLSALSASSGTSSSSLDAVPGINDGIVAAASAAMKVAYSRSFRVVFFCTVPFSVVLIVSSCFVPNMGRFTHLNVARRLQGGKQEKGEGEEEEDGKGNVQELEDVTRRV</sequence>
<evidence type="ECO:0000313" key="10">
    <source>
        <dbReference type="Proteomes" id="UP000054771"/>
    </source>
</evidence>
<name>A0A0U5GG14_ASPCI</name>
<keyword evidence="3 7" id="KW-0812">Transmembrane</keyword>
<dbReference type="OrthoDB" id="4139357at2759"/>
<comment type="subcellular location">
    <subcellularLocation>
        <location evidence="1">Membrane</location>
        <topology evidence="1">Multi-pass membrane protein</topology>
    </subcellularLocation>
</comment>
<reference evidence="10" key="1">
    <citation type="journal article" date="2016" name="Genome Announc.">
        <title>Draft genome sequences of fungus Aspergillus calidoustus.</title>
        <authorList>
            <person name="Horn F."/>
            <person name="Linde J."/>
            <person name="Mattern D.J."/>
            <person name="Walther G."/>
            <person name="Guthke R."/>
            <person name="Scherlach K."/>
            <person name="Martin K."/>
            <person name="Brakhage A.A."/>
            <person name="Petzke L."/>
            <person name="Valiante V."/>
        </authorList>
    </citation>
    <scope>NUCLEOTIDE SEQUENCE [LARGE SCALE GENOMIC DNA]</scope>
    <source>
        <strain evidence="10">SF006504</strain>
    </source>
</reference>
<feature type="transmembrane region" description="Helical" evidence="7">
    <location>
        <begin position="141"/>
        <end position="162"/>
    </location>
</feature>
<keyword evidence="2" id="KW-0813">Transport</keyword>
<dbReference type="InterPro" id="IPR020846">
    <property type="entry name" value="MFS_dom"/>
</dbReference>
<feature type="transmembrane region" description="Helical" evidence="7">
    <location>
        <begin position="567"/>
        <end position="590"/>
    </location>
</feature>
<feature type="transmembrane region" description="Helical" evidence="7">
    <location>
        <begin position="87"/>
        <end position="105"/>
    </location>
</feature>
<keyword evidence="5 7" id="KW-0472">Membrane</keyword>
<dbReference type="InterPro" id="IPR036259">
    <property type="entry name" value="MFS_trans_sf"/>
</dbReference>
<dbReference type="OMA" id="PNINWVA"/>
<evidence type="ECO:0000259" key="8">
    <source>
        <dbReference type="PROSITE" id="PS50850"/>
    </source>
</evidence>
<evidence type="ECO:0000313" key="9">
    <source>
        <dbReference type="EMBL" id="CEL09758.1"/>
    </source>
</evidence>
<evidence type="ECO:0000256" key="2">
    <source>
        <dbReference type="ARBA" id="ARBA00022448"/>
    </source>
</evidence>
<gene>
    <name evidence="9" type="ORF">ASPCAL12888</name>
</gene>
<dbReference type="InterPro" id="IPR005829">
    <property type="entry name" value="Sugar_transporter_CS"/>
</dbReference>
<evidence type="ECO:0000256" key="5">
    <source>
        <dbReference type="ARBA" id="ARBA00023136"/>
    </source>
</evidence>
<feature type="region of interest" description="Disordered" evidence="6">
    <location>
        <begin position="603"/>
        <end position="631"/>
    </location>
</feature>